<organism evidence="1">
    <name type="scientific">Dyadobacter sp. 676</name>
    <dbReference type="NCBI Taxonomy" id="3088362"/>
    <lineage>
        <taxon>Bacteria</taxon>
        <taxon>Pseudomonadati</taxon>
        <taxon>Bacteroidota</taxon>
        <taxon>Cytophagia</taxon>
        <taxon>Cytophagales</taxon>
        <taxon>Spirosomataceae</taxon>
        <taxon>Dyadobacter</taxon>
    </lineage>
</organism>
<name>A0AAU8FJA6_9BACT</name>
<dbReference type="EMBL" id="CP159289">
    <property type="protein sequence ID" value="XCH24671.1"/>
    <property type="molecule type" value="Genomic_DNA"/>
</dbReference>
<dbReference type="Pfam" id="PF11899">
    <property type="entry name" value="DUF3419"/>
    <property type="match status" value="1"/>
</dbReference>
<dbReference type="RefSeq" id="WP_353719986.1">
    <property type="nucleotide sequence ID" value="NZ_CP159289.1"/>
</dbReference>
<dbReference type="AlphaFoldDB" id="A0AAU8FJA6"/>
<gene>
    <name evidence="1" type="ORF">ABV298_31005</name>
</gene>
<proteinExistence type="predicted"/>
<sequence>MAKSCHGFTRSGLSTVFFAPKPPVEQAHFYHQKWNTWRWRLLFRFFFSKYVMGRYGRDPEFQKQVRGSVSKFIFEKAAGQLASVAAQDNFILRYTLTGGFDRLLPHYLQKENYGMIRRNLDRLHLQEGYAQAAIGRYGRFHCMNLSDIFEYMDPELFAKTALRLIDGTEPGGRLAYWNLMVPRRISEILPEAVTCNQAEAARLTAIDRGFFYKEFIIDTVK</sequence>
<evidence type="ECO:0000313" key="1">
    <source>
        <dbReference type="EMBL" id="XCH24671.1"/>
    </source>
</evidence>
<protein>
    <submittedName>
        <fullName evidence="1">DUF3419 family protein</fullName>
    </submittedName>
</protein>
<dbReference type="InterPro" id="IPR021829">
    <property type="entry name" value="DUF3419"/>
</dbReference>
<accession>A0AAU8FJA6</accession>
<reference evidence="1" key="1">
    <citation type="submission" date="2024-06" db="EMBL/GenBank/DDBJ databases">
        <title>Sequencing and assembly of the genome of Dyadobacter sp. strain 676, a symbiont of Cyamopsis tetragonoloba.</title>
        <authorList>
            <person name="Guro P."/>
            <person name="Sazanova A."/>
            <person name="Kuznetsova I."/>
            <person name="Belimov A."/>
            <person name="Safronova V."/>
        </authorList>
    </citation>
    <scope>NUCLEOTIDE SEQUENCE</scope>
    <source>
        <strain evidence="1">676</strain>
    </source>
</reference>